<protein>
    <submittedName>
        <fullName evidence="1">Uncharacterized protein</fullName>
    </submittedName>
</protein>
<dbReference type="PANTHER" id="PTHR35317">
    <property type="entry name" value="OS04G0629600 PROTEIN"/>
    <property type="match status" value="1"/>
</dbReference>
<dbReference type="AlphaFoldDB" id="A0A5D2DDM5"/>
<evidence type="ECO:0000313" key="1">
    <source>
        <dbReference type="EMBL" id="TYG79494.1"/>
    </source>
</evidence>
<dbReference type="EMBL" id="CM017702">
    <property type="protein sequence ID" value="TYG79494.1"/>
    <property type="molecule type" value="Genomic_DNA"/>
</dbReference>
<dbReference type="PANTHER" id="PTHR35317:SF28">
    <property type="entry name" value="ZINC FINGER, CCHC-TYPE, RIBONUCLEASE H-LIKE DOMAIN, GAG-PRE-INTEGRASE DOMAIN PROTEIN-RELATED"/>
    <property type="match status" value="1"/>
</dbReference>
<proteinExistence type="predicted"/>
<evidence type="ECO:0000313" key="2">
    <source>
        <dbReference type="Proteomes" id="UP000323506"/>
    </source>
</evidence>
<accession>A0A5D2DDM5</accession>
<gene>
    <name evidence="1" type="ORF">ES288_D02G142400v1</name>
</gene>
<organism evidence="1 2">
    <name type="scientific">Gossypium darwinii</name>
    <name type="common">Darwin's cotton</name>
    <name type="synonym">Gossypium barbadense var. darwinii</name>
    <dbReference type="NCBI Taxonomy" id="34276"/>
    <lineage>
        <taxon>Eukaryota</taxon>
        <taxon>Viridiplantae</taxon>
        <taxon>Streptophyta</taxon>
        <taxon>Embryophyta</taxon>
        <taxon>Tracheophyta</taxon>
        <taxon>Spermatophyta</taxon>
        <taxon>Magnoliopsida</taxon>
        <taxon>eudicotyledons</taxon>
        <taxon>Gunneridae</taxon>
        <taxon>Pentapetalae</taxon>
        <taxon>rosids</taxon>
        <taxon>malvids</taxon>
        <taxon>Malvales</taxon>
        <taxon>Malvaceae</taxon>
        <taxon>Malvoideae</taxon>
        <taxon>Gossypium</taxon>
    </lineage>
</organism>
<sequence length="106" mass="11868">MESVTSNMSLPRLTKVNYENWSIQMKAMLGSQDGWEVVQEGFVESTTTAGYTTAQNKALKEMRSKDKAALYMLFRVVDESGFEKIASAITSKEAWDILAKVYKAAD</sequence>
<keyword evidence="2" id="KW-1185">Reference proteome</keyword>
<name>A0A5D2DDM5_GOSDA</name>
<dbReference type="Pfam" id="PF14223">
    <property type="entry name" value="Retrotran_gag_2"/>
    <property type="match status" value="1"/>
</dbReference>
<dbReference type="Proteomes" id="UP000323506">
    <property type="component" value="Chromosome D02"/>
</dbReference>
<reference evidence="1 2" key="1">
    <citation type="submission" date="2019-06" db="EMBL/GenBank/DDBJ databases">
        <title>WGS assembly of Gossypium darwinii.</title>
        <authorList>
            <person name="Chen Z.J."/>
            <person name="Sreedasyam A."/>
            <person name="Ando A."/>
            <person name="Song Q."/>
            <person name="De L."/>
            <person name="Hulse-Kemp A."/>
            <person name="Ding M."/>
            <person name="Ye W."/>
            <person name="Kirkbride R."/>
            <person name="Jenkins J."/>
            <person name="Plott C."/>
            <person name="Lovell J."/>
            <person name="Lin Y.-M."/>
            <person name="Vaughn R."/>
            <person name="Liu B."/>
            <person name="Li W."/>
            <person name="Simpson S."/>
            <person name="Scheffler B."/>
            <person name="Saski C."/>
            <person name="Grover C."/>
            <person name="Hu G."/>
            <person name="Conover J."/>
            <person name="Carlson J."/>
            <person name="Shu S."/>
            <person name="Boston L."/>
            <person name="Williams M."/>
            <person name="Peterson D."/>
            <person name="Mcgee K."/>
            <person name="Jones D."/>
            <person name="Wendel J."/>
            <person name="Stelly D."/>
            <person name="Grimwood J."/>
            <person name="Schmutz J."/>
        </authorList>
    </citation>
    <scope>NUCLEOTIDE SEQUENCE [LARGE SCALE GENOMIC DNA]</scope>
    <source>
        <strain evidence="1">1808015.09</strain>
    </source>
</reference>